<evidence type="ECO:0008006" key="3">
    <source>
        <dbReference type="Google" id="ProtNLM"/>
    </source>
</evidence>
<dbReference type="PANTHER" id="PTHR33116">
    <property type="entry name" value="REVERSE TRANSCRIPTASE ZINC-BINDING DOMAIN-CONTAINING PROTEIN-RELATED-RELATED"/>
    <property type="match status" value="1"/>
</dbReference>
<comment type="caution">
    <text evidence="1">The sequence shown here is derived from an EMBL/GenBank/DDBJ whole genome shotgun (WGS) entry which is preliminary data.</text>
</comment>
<accession>A0A9R1WMW4</accession>
<gene>
    <name evidence="1" type="ORF">LSAT_V11C100023870</name>
</gene>
<protein>
    <recommendedName>
        <fullName evidence="3">Reverse transcriptase zinc-binding domain-containing protein</fullName>
    </recommendedName>
</protein>
<evidence type="ECO:0000313" key="1">
    <source>
        <dbReference type="EMBL" id="KAJ0226563.1"/>
    </source>
</evidence>
<dbReference type="EMBL" id="NBSK02000001">
    <property type="protein sequence ID" value="KAJ0226563.1"/>
    <property type="molecule type" value="Genomic_DNA"/>
</dbReference>
<sequence>MSKSKLFGIGVKNYELELFDRCVNCSIGSLPFTYLGLQVGASMARAVNWNPLVENFCAKLSKWKSSTLSSGGRLTLCKAVLVWKRSECVSSGAGMRNNRKTAWIAWDKALAPRDSGKLDIW</sequence>
<dbReference type="AlphaFoldDB" id="A0A9R1WMW4"/>
<reference evidence="1 2" key="1">
    <citation type="journal article" date="2017" name="Nat. Commun.">
        <title>Genome assembly with in vitro proximity ligation data and whole-genome triplication in lettuce.</title>
        <authorList>
            <person name="Reyes-Chin-Wo S."/>
            <person name="Wang Z."/>
            <person name="Yang X."/>
            <person name="Kozik A."/>
            <person name="Arikit S."/>
            <person name="Song C."/>
            <person name="Xia L."/>
            <person name="Froenicke L."/>
            <person name="Lavelle D.O."/>
            <person name="Truco M.J."/>
            <person name="Xia R."/>
            <person name="Zhu S."/>
            <person name="Xu C."/>
            <person name="Xu H."/>
            <person name="Xu X."/>
            <person name="Cox K."/>
            <person name="Korf I."/>
            <person name="Meyers B.C."/>
            <person name="Michelmore R.W."/>
        </authorList>
    </citation>
    <scope>NUCLEOTIDE SEQUENCE [LARGE SCALE GENOMIC DNA]</scope>
    <source>
        <strain evidence="2">cv. Salinas</strain>
        <tissue evidence="1">Seedlings</tissue>
    </source>
</reference>
<dbReference type="Proteomes" id="UP000235145">
    <property type="component" value="Unassembled WGS sequence"/>
</dbReference>
<keyword evidence="2" id="KW-1185">Reference proteome</keyword>
<name>A0A9R1WMW4_LACSA</name>
<organism evidence="1 2">
    <name type="scientific">Lactuca sativa</name>
    <name type="common">Garden lettuce</name>
    <dbReference type="NCBI Taxonomy" id="4236"/>
    <lineage>
        <taxon>Eukaryota</taxon>
        <taxon>Viridiplantae</taxon>
        <taxon>Streptophyta</taxon>
        <taxon>Embryophyta</taxon>
        <taxon>Tracheophyta</taxon>
        <taxon>Spermatophyta</taxon>
        <taxon>Magnoliopsida</taxon>
        <taxon>eudicotyledons</taxon>
        <taxon>Gunneridae</taxon>
        <taxon>Pentapetalae</taxon>
        <taxon>asterids</taxon>
        <taxon>campanulids</taxon>
        <taxon>Asterales</taxon>
        <taxon>Asteraceae</taxon>
        <taxon>Cichorioideae</taxon>
        <taxon>Cichorieae</taxon>
        <taxon>Lactucinae</taxon>
        <taxon>Lactuca</taxon>
    </lineage>
</organism>
<evidence type="ECO:0000313" key="2">
    <source>
        <dbReference type="Proteomes" id="UP000235145"/>
    </source>
</evidence>
<proteinExistence type="predicted"/>
<dbReference type="PANTHER" id="PTHR33116:SF78">
    <property type="entry name" value="OS12G0587133 PROTEIN"/>
    <property type="match status" value="1"/>
</dbReference>